<keyword evidence="4" id="KW-1185">Reference proteome</keyword>
<reference evidence="3 4" key="1">
    <citation type="submission" date="2016-03" db="EMBL/GenBank/DDBJ databases">
        <authorList>
            <person name="Ploux O."/>
        </authorList>
    </citation>
    <scope>NUCLEOTIDE SEQUENCE [LARGE SCALE GENOMIC DNA]</scope>
    <source>
        <strain evidence="3 4">UAMH 11012</strain>
    </source>
</reference>
<evidence type="ECO:0000256" key="1">
    <source>
        <dbReference type="SAM" id="MobiDB-lite"/>
    </source>
</evidence>
<dbReference type="Proteomes" id="UP000184330">
    <property type="component" value="Unassembled WGS sequence"/>
</dbReference>
<organism evidence="3 4">
    <name type="scientific">Phialocephala subalpina</name>
    <dbReference type="NCBI Taxonomy" id="576137"/>
    <lineage>
        <taxon>Eukaryota</taxon>
        <taxon>Fungi</taxon>
        <taxon>Dikarya</taxon>
        <taxon>Ascomycota</taxon>
        <taxon>Pezizomycotina</taxon>
        <taxon>Leotiomycetes</taxon>
        <taxon>Helotiales</taxon>
        <taxon>Mollisiaceae</taxon>
        <taxon>Phialocephala</taxon>
        <taxon>Phialocephala fortinii species complex</taxon>
    </lineage>
</organism>
<evidence type="ECO:0000313" key="4">
    <source>
        <dbReference type="Proteomes" id="UP000184330"/>
    </source>
</evidence>
<dbReference type="OrthoDB" id="3524163at2759"/>
<proteinExistence type="predicted"/>
<evidence type="ECO:0000313" key="3">
    <source>
        <dbReference type="EMBL" id="CZR57000.1"/>
    </source>
</evidence>
<feature type="compositionally biased region" description="Low complexity" evidence="1">
    <location>
        <begin position="126"/>
        <end position="142"/>
    </location>
</feature>
<dbReference type="EMBL" id="FJOG01000009">
    <property type="protein sequence ID" value="CZR57000.1"/>
    <property type="molecule type" value="Genomic_DNA"/>
</dbReference>
<name>A0A1L7WW56_9HELO</name>
<feature type="compositionally biased region" description="Polar residues" evidence="1">
    <location>
        <begin position="143"/>
        <end position="156"/>
    </location>
</feature>
<accession>A0A1L7WW56</accession>
<protein>
    <submittedName>
        <fullName evidence="3">Uncharacterized protein</fullName>
    </submittedName>
</protein>
<gene>
    <name evidence="3" type="ORF">PAC_06889</name>
</gene>
<feature type="signal peptide" evidence="2">
    <location>
        <begin position="1"/>
        <end position="21"/>
    </location>
</feature>
<keyword evidence="2" id="KW-0732">Signal</keyword>
<feature type="chain" id="PRO_5012837868" evidence="2">
    <location>
        <begin position="22"/>
        <end position="240"/>
    </location>
</feature>
<feature type="region of interest" description="Disordered" evidence="1">
    <location>
        <begin position="126"/>
        <end position="160"/>
    </location>
</feature>
<dbReference type="AlphaFoldDB" id="A0A1L7WW56"/>
<evidence type="ECO:0000256" key="2">
    <source>
        <dbReference type="SAM" id="SignalP"/>
    </source>
</evidence>
<sequence length="240" mass="25272">MEDATVLVVLLLCLVQSFTVGSNTLWFDPYAGITQFQVTMTVPSLSRGFGAHGVWPGIQNSDDTFVFQSVVSDSRVPGTWQFFVEYCCNPDYQASPVRVYPGDMITSTFSLGSNTQWTDGWSLSPGPAGQAAGQIAQSGSSGNSFGRDTTPSLNASHTEHDLAKRGTIDKAVLSIELANGAAADFGQVQWTTLSITASTTSSWCSGAYTASSGFKYVVSGGASHTSGSSTTCVYNSVTFG</sequence>